<reference evidence="3" key="1">
    <citation type="submission" date="2024-07" db="EMBL/GenBank/DDBJ databases">
        <title>Two chromosome-level genome assemblies of Korean endemic species Abeliophyllum distichum and Forsythia ovata (Oleaceae).</title>
        <authorList>
            <person name="Jang H."/>
        </authorList>
    </citation>
    <scope>NUCLEOTIDE SEQUENCE [LARGE SCALE GENOMIC DNA]</scope>
</reference>
<dbReference type="Proteomes" id="UP001604336">
    <property type="component" value="Unassembled WGS sequence"/>
</dbReference>
<evidence type="ECO:0000313" key="3">
    <source>
        <dbReference type="Proteomes" id="UP001604336"/>
    </source>
</evidence>
<dbReference type="EMBL" id="JBFOLK010000005">
    <property type="protein sequence ID" value="KAL2512504.1"/>
    <property type="molecule type" value="Genomic_DNA"/>
</dbReference>
<accession>A0ABD1TIF3</accession>
<comment type="caution">
    <text evidence="2">The sequence shown here is derived from an EMBL/GenBank/DDBJ whole genome shotgun (WGS) entry which is preliminary data.</text>
</comment>
<sequence length="184" mass="19765">MLWRGRELGGESKAALPYGGRIPPCQENLPSCGRRPKATGLCSGIAVISKYCKGNNLAVEYLLGLKLVGLYSEDVSFATDQTEHHLEVRNIGYESYDSLAKTEHHLSLGVFLRIYCKGGMPGSSLDTQKRPKVTVGALLGPYAKDTVTPRDVKTDVPAEPASAHPTRDRGPTRKPSGWAAGQGG</sequence>
<keyword evidence="3" id="KW-1185">Reference proteome</keyword>
<gene>
    <name evidence="2" type="ORF">Adt_18104</name>
</gene>
<proteinExistence type="predicted"/>
<name>A0ABD1TIF3_9LAMI</name>
<dbReference type="AlphaFoldDB" id="A0ABD1TIF3"/>
<feature type="compositionally biased region" description="Basic and acidic residues" evidence="1">
    <location>
        <begin position="147"/>
        <end position="156"/>
    </location>
</feature>
<organism evidence="2 3">
    <name type="scientific">Abeliophyllum distichum</name>
    <dbReference type="NCBI Taxonomy" id="126358"/>
    <lineage>
        <taxon>Eukaryota</taxon>
        <taxon>Viridiplantae</taxon>
        <taxon>Streptophyta</taxon>
        <taxon>Embryophyta</taxon>
        <taxon>Tracheophyta</taxon>
        <taxon>Spermatophyta</taxon>
        <taxon>Magnoliopsida</taxon>
        <taxon>eudicotyledons</taxon>
        <taxon>Gunneridae</taxon>
        <taxon>Pentapetalae</taxon>
        <taxon>asterids</taxon>
        <taxon>lamiids</taxon>
        <taxon>Lamiales</taxon>
        <taxon>Oleaceae</taxon>
        <taxon>Forsythieae</taxon>
        <taxon>Abeliophyllum</taxon>
    </lineage>
</organism>
<evidence type="ECO:0000256" key="1">
    <source>
        <dbReference type="SAM" id="MobiDB-lite"/>
    </source>
</evidence>
<protein>
    <submittedName>
        <fullName evidence="2">Uncharacterized protein</fullName>
    </submittedName>
</protein>
<feature type="region of interest" description="Disordered" evidence="1">
    <location>
        <begin position="146"/>
        <end position="184"/>
    </location>
</feature>
<evidence type="ECO:0000313" key="2">
    <source>
        <dbReference type="EMBL" id="KAL2512504.1"/>
    </source>
</evidence>